<reference evidence="1" key="1">
    <citation type="submission" date="2022-12" db="EMBL/GenBank/DDBJ databases">
        <authorList>
            <person name="Webb A."/>
        </authorList>
    </citation>
    <scope>NUCLEOTIDE SEQUENCE</scope>
    <source>
        <strain evidence="1">Hp1</strain>
    </source>
</reference>
<name>A0AAV0T4I2_HYABA</name>
<proteinExistence type="predicted"/>
<gene>
    <name evidence="1" type="ORF">HBR001_LOCUS1124</name>
</gene>
<dbReference type="AlphaFoldDB" id="A0AAV0T4I2"/>
<dbReference type="EMBL" id="CANTFL010000106">
    <property type="protein sequence ID" value="CAI5713825.1"/>
    <property type="molecule type" value="Genomic_DNA"/>
</dbReference>
<dbReference type="Proteomes" id="UP001162031">
    <property type="component" value="Unassembled WGS sequence"/>
</dbReference>
<sequence>MSRIPASSAYHPAPFARGIVNPHAIEIPRREAEGLIWMAYNLFSHHEMKAPSKEHFDHIVNLLAQLHSSQSSLVLLAARKFPGVEGYVDAVESALLKKSSDAIAIPKISARIREDVPLQHVPRVNVNIFKKSSAVKFSYLEEKSRKLFSSFTNMKEVRSNSDDAAVDHIVADLRTLPLYDAVIAVEIARADDKTKSVATMVENKLLNERFPDLITEHMKSVRNWFLASVLHGTTAYATLVERFASRHGTDYLVKFERA</sequence>
<keyword evidence="2" id="KW-1185">Reference proteome</keyword>
<organism evidence="1 2">
    <name type="scientific">Hyaloperonospora brassicae</name>
    <name type="common">Brassica downy mildew</name>
    <name type="synonym">Peronospora brassicae</name>
    <dbReference type="NCBI Taxonomy" id="162125"/>
    <lineage>
        <taxon>Eukaryota</taxon>
        <taxon>Sar</taxon>
        <taxon>Stramenopiles</taxon>
        <taxon>Oomycota</taxon>
        <taxon>Peronosporomycetes</taxon>
        <taxon>Peronosporales</taxon>
        <taxon>Peronosporaceae</taxon>
        <taxon>Hyaloperonospora</taxon>
    </lineage>
</organism>
<accession>A0AAV0T4I2</accession>
<evidence type="ECO:0008006" key="3">
    <source>
        <dbReference type="Google" id="ProtNLM"/>
    </source>
</evidence>
<comment type="caution">
    <text evidence="1">The sequence shown here is derived from an EMBL/GenBank/DDBJ whole genome shotgun (WGS) entry which is preliminary data.</text>
</comment>
<evidence type="ECO:0000313" key="1">
    <source>
        <dbReference type="EMBL" id="CAI5713825.1"/>
    </source>
</evidence>
<protein>
    <recommendedName>
        <fullName evidence="3">RxLR effector candidate protein</fullName>
    </recommendedName>
</protein>
<evidence type="ECO:0000313" key="2">
    <source>
        <dbReference type="Proteomes" id="UP001162031"/>
    </source>
</evidence>